<evidence type="ECO:0000313" key="3">
    <source>
        <dbReference type="Proteomes" id="UP000199205"/>
    </source>
</evidence>
<dbReference type="PANTHER" id="PTHR44757">
    <property type="entry name" value="DIGUANYLATE CYCLASE DGCP"/>
    <property type="match status" value="1"/>
</dbReference>
<dbReference type="SUPFAM" id="SSF55785">
    <property type="entry name" value="PYP-like sensor domain (PAS domain)"/>
    <property type="match status" value="2"/>
</dbReference>
<dbReference type="PROSITE" id="PS50887">
    <property type="entry name" value="GGDEF"/>
    <property type="match status" value="1"/>
</dbReference>
<reference evidence="3" key="1">
    <citation type="submission" date="2016-08" db="EMBL/GenBank/DDBJ databases">
        <authorList>
            <person name="Varghese N."/>
            <person name="Submissions Spin"/>
        </authorList>
    </citation>
    <scope>NUCLEOTIDE SEQUENCE [LARGE SCALE GENOMIC DNA]</scope>
    <source>
        <strain evidence="3">P1-7</strain>
    </source>
</reference>
<dbReference type="CDD" id="cd00130">
    <property type="entry name" value="PAS"/>
    <property type="match status" value="1"/>
</dbReference>
<dbReference type="AlphaFoldDB" id="A0A1C3VYS5"/>
<dbReference type="InterPro" id="IPR043128">
    <property type="entry name" value="Rev_trsase/Diguanyl_cyclase"/>
</dbReference>
<dbReference type="Pfam" id="PF12860">
    <property type="entry name" value="PAS_7"/>
    <property type="match status" value="1"/>
</dbReference>
<dbReference type="RefSeq" id="WP_037191577.1">
    <property type="nucleotide sequence ID" value="NZ_FMAF01000007.1"/>
</dbReference>
<dbReference type="SMART" id="SM00267">
    <property type="entry name" value="GGDEF"/>
    <property type="match status" value="1"/>
</dbReference>
<sequence length="526" mass="58702">MLGAEIVAFLEACPMAALVIDPTGAIVLANAEARDFFGLGDQPFATVISDLLPDWPLAAPSQPLVVVGNRHRRDCHVKVITWQSASDVMTAVLVEPESEERQAAFAAREANLRLRYVIEMLPEAVCVFDANDRYVLWNERYAELYPDIADHLKPGVAFEDILKVSLASNRMREVVEDKDAWLRQRMRKFHQPVSQEEQQLRDGRWLRHDDRRTPDGGAIGTRVDITDLKQREEWLRQLFDANPMPMLLCDGSSLQILQANRAALDFYGFGKEALLSWKASNMHVESEADRFARALLELGGDCEARTVWRQRIADGTERHVLIYVRVLHEGKERRLLLTIADVSDRILAEAEANRLAAHDMLTGLPNRMCFYKALGEALRANNGKRVAVFCLDLDGFKPVNDTFGHAAGDDVLKMVAERLRGAARGHMVARLGGDEFAILMEADEGDVAELAQGCIAAFKSSFLIEGVPVDIGISVGVSAAPAEGQDGQALVLEADHALYRAKANGRNTWQMASDSYRHRNVPRRRR</sequence>
<dbReference type="InterPro" id="IPR035965">
    <property type="entry name" value="PAS-like_dom_sf"/>
</dbReference>
<dbReference type="SMART" id="SM00091">
    <property type="entry name" value="PAS"/>
    <property type="match status" value="3"/>
</dbReference>
<dbReference type="Proteomes" id="UP000199205">
    <property type="component" value="Unassembled WGS sequence"/>
</dbReference>
<evidence type="ECO:0000259" key="1">
    <source>
        <dbReference type="PROSITE" id="PS50887"/>
    </source>
</evidence>
<feature type="domain" description="GGDEF" evidence="1">
    <location>
        <begin position="384"/>
        <end position="514"/>
    </location>
</feature>
<dbReference type="Pfam" id="PF13188">
    <property type="entry name" value="PAS_8"/>
    <property type="match status" value="2"/>
</dbReference>
<dbReference type="InterPro" id="IPR029787">
    <property type="entry name" value="Nucleotide_cyclase"/>
</dbReference>
<dbReference type="InterPro" id="IPR000014">
    <property type="entry name" value="PAS"/>
</dbReference>
<dbReference type="SUPFAM" id="SSF55073">
    <property type="entry name" value="Nucleotide cyclase"/>
    <property type="match status" value="1"/>
</dbReference>
<dbReference type="PANTHER" id="PTHR44757:SF2">
    <property type="entry name" value="BIOFILM ARCHITECTURE MAINTENANCE PROTEIN MBAA"/>
    <property type="match status" value="1"/>
</dbReference>
<accession>A0A1C3VYS5</accession>
<dbReference type="Gene3D" id="3.30.70.270">
    <property type="match status" value="1"/>
</dbReference>
<protein>
    <submittedName>
        <fullName evidence="2">PAS domain S-box-containing protein/diguanylate cyclase (GGDEF) domain-containing protein</fullName>
    </submittedName>
</protein>
<dbReference type="Gene3D" id="3.30.450.20">
    <property type="entry name" value="PAS domain"/>
    <property type="match status" value="2"/>
</dbReference>
<organism evidence="2 3">
    <name type="scientific">Rhizobium lusitanum</name>
    <dbReference type="NCBI Taxonomy" id="293958"/>
    <lineage>
        <taxon>Bacteria</taxon>
        <taxon>Pseudomonadati</taxon>
        <taxon>Pseudomonadota</taxon>
        <taxon>Alphaproteobacteria</taxon>
        <taxon>Hyphomicrobiales</taxon>
        <taxon>Rhizobiaceae</taxon>
        <taxon>Rhizobium/Agrobacterium group</taxon>
        <taxon>Rhizobium</taxon>
    </lineage>
</organism>
<name>A0A1C3VYS5_9HYPH</name>
<dbReference type="NCBIfam" id="TIGR00254">
    <property type="entry name" value="GGDEF"/>
    <property type="match status" value="1"/>
</dbReference>
<dbReference type="EMBL" id="FMAF01000007">
    <property type="protein sequence ID" value="SCB32892.1"/>
    <property type="molecule type" value="Genomic_DNA"/>
</dbReference>
<dbReference type="OrthoDB" id="9808408at2"/>
<dbReference type="InterPro" id="IPR000160">
    <property type="entry name" value="GGDEF_dom"/>
</dbReference>
<proteinExistence type="predicted"/>
<dbReference type="CDD" id="cd01949">
    <property type="entry name" value="GGDEF"/>
    <property type="match status" value="1"/>
</dbReference>
<gene>
    <name evidence="2" type="ORF">GA0061101_107149</name>
</gene>
<dbReference type="NCBIfam" id="TIGR00229">
    <property type="entry name" value="sensory_box"/>
    <property type="match status" value="1"/>
</dbReference>
<evidence type="ECO:0000313" key="2">
    <source>
        <dbReference type="EMBL" id="SCB32892.1"/>
    </source>
</evidence>
<dbReference type="Pfam" id="PF00990">
    <property type="entry name" value="GGDEF"/>
    <property type="match status" value="1"/>
</dbReference>
<dbReference type="InterPro" id="IPR052155">
    <property type="entry name" value="Biofilm_reg_signaling"/>
</dbReference>